<feature type="non-terminal residue" evidence="1">
    <location>
        <position position="1"/>
    </location>
</feature>
<evidence type="ECO:0000313" key="2">
    <source>
        <dbReference type="Proteomes" id="UP000789901"/>
    </source>
</evidence>
<feature type="non-terminal residue" evidence="1">
    <location>
        <position position="230"/>
    </location>
</feature>
<reference evidence="1 2" key="1">
    <citation type="submission" date="2021-06" db="EMBL/GenBank/DDBJ databases">
        <authorList>
            <person name="Kallberg Y."/>
            <person name="Tangrot J."/>
            <person name="Rosling A."/>
        </authorList>
    </citation>
    <scope>NUCLEOTIDE SEQUENCE [LARGE SCALE GENOMIC DNA]</scope>
    <source>
        <strain evidence="1 2">120-4 pot B 10/14</strain>
    </source>
</reference>
<protein>
    <submittedName>
        <fullName evidence="1">11380_t:CDS:1</fullName>
    </submittedName>
</protein>
<organism evidence="1 2">
    <name type="scientific">Gigaspora margarita</name>
    <dbReference type="NCBI Taxonomy" id="4874"/>
    <lineage>
        <taxon>Eukaryota</taxon>
        <taxon>Fungi</taxon>
        <taxon>Fungi incertae sedis</taxon>
        <taxon>Mucoromycota</taxon>
        <taxon>Glomeromycotina</taxon>
        <taxon>Glomeromycetes</taxon>
        <taxon>Diversisporales</taxon>
        <taxon>Gigasporaceae</taxon>
        <taxon>Gigaspora</taxon>
    </lineage>
</organism>
<dbReference type="Proteomes" id="UP000789901">
    <property type="component" value="Unassembled WGS sequence"/>
</dbReference>
<accession>A0ABN7WER3</accession>
<proteinExistence type="predicted"/>
<dbReference type="EMBL" id="CAJVQB010041150">
    <property type="protein sequence ID" value="CAG8829224.1"/>
    <property type="molecule type" value="Genomic_DNA"/>
</dbReference>
<comment type="caution">
    <text evidence="1">The sequence shown here is derived from an EMBL/GenBank/DDBJ whole genome shotgun (WGS) entry which is preliminary data.</text>
</comment>
<keyword evidence="2" id="KW-1185">Reference proteome</keyword>
<name>A0ABN7WER3_GIGMA</name>
<sequence>NDLQGANDFCDHFLYYDYDIQNFQYSQDLDIYNNSYNQFFRDPYNKYHEVPETCNQFQNIHYSVFANVQPPYIQDHNLQNIYNTSNAQFFHNGFDNYQKQDVWEQDVQEQDVQASRDYLLDILPLGNNGEKIYNNRQEASDVIPQVTLEHLTSIRQHCNSNSKVTTKPIKARYAKLFKLSKKVVGLALKADLSEKLSGVLNTFLHEAQDKIIASQKHDEDNESDKSDNSD</sequence>
<evidence type="ECO:0000313" key="1">
    <source>
        <dbReference type="EMBL" id="CAG8829224.1"/>
    </source>
</evidence>
<gene>
    <name evidence="1" type="ORF">GMARGA_LOCUS29936</name>
</gene>